<proteinExistence type="predicted"/>
<organism evidence="1 2">
    <name type="scientific">Camelus dromedarius</name>
    <name type="common">Dromedary</name>
    <name type="synonym">Arabian camel</name>
    <dbReference type="NCBI Taxonomy" id="9838"/>
    <lineage>
        <taxon>Eukaryota</taxon>
        <taxon>Metazoa</taxon>
        <taxon>Chordata</taxon>
        <taxon>Craniata</taxon>
        <taxon>Vertebrata</taxon>
        <taxon>Euteleostomi</taxon>
        <taxon>Mammalia</taxon>
        <taxon>Eutheria</taxon>
        <taxon>Laurasiatheria</taxon>
        <taxon>Artiodactyla</taxon>
        <taxon>Tylopoda</taxon>
        <taxon>Camelidae</taxon>
        <taxon>Camelus</taxon>
    </lineage>
</organism>
<name>A0A5N4DL76_CAMDR</name>
<comment type="caution">
    <text evidence="1">The sequence shown here is derived from an EMBL/GenBank/DDBJ whole genome shotgun (WGS) entry which is preliminary data.</text>
</comment>
<keyword evidence="2" id="KW-1185">Reference proteome</keyword>
<accession>A0A5N4DL76</accession>
<reference evidence="1 2" key="1">
    <citation type="journal article" date="2019" name="Mol. Ecol. Resour.">
        <title>Improving Illumina assemblies with Hi-C and long reads: an example with the North African dromedary.</title>
        <authorList>
            <person name="Elbers J.P."/>
            <person name="Rogers M.F."/>
            <person name="Perelman P.L."/>
            <person name="Proskuryakova A.A."/>
            <person name="Serdyukova N.A."/>
            <person name="Johnson W.E."/>
            <person name="Horin P."/>
            <person name="Corander J."/>
            <person name="Murphy D."/>
            <person name="Burger P.A."/>
        </authorList>
    </citation>
    <scope>NUCLEOTIDE SEQUENCE [LARGE SCALE GENOMIC DNA]</scope>
    <source>
        <strain evidence="1">Drom800</strain>
        <tissue evidence="1">Blood</tissue>
    </source>
</reference>
<gene>
    <name evidence="1" type="ORF">Cadr_000015242</name>
</gene>
<dbReference type="EMBL" id="JWIN03000010">
    <property type="protein sequence ID" value="KAB1271880.1"/>
    <property type="molecule type" value="Genomic_DNA"/>
</dbReference>
<sequence length="34" mass="3915">MRAWQILPCWPCPLSKLCDHWEPGLSLSGFNLKS</sequence>
<dbReference type="Proteomes" id="UP000299084">
    <property type="component" value="Unassembled WGS sequence"/>
</dbReference>
<evidence type="ECO:0000313" key="2">
    <source>
        <dbReference type="Proteomes" id="UP000299084"/>
    </source>
</evidence>
<protein>
    <submittedName>
        <fullName evidence="1">Uncharacterized protein</fullName>
    </submittedName>
</protein>
<evidence type="ECO:0000313" key="1">
    <source>
        <dbReference type="EMBL" id="KAB1271880.1"/>
    </source>
</evidence>
<dbReference type="AlphaFoldDB" id="A0A5N4DL76"/>